<dbReference type="Proteomes" id="UP000216925">
    <property type="component" value="Unassembled WGS sequence"/>
</dbReference>
<dbReference type="InterPro" id="IPR013762">
    <property type="entry name" value="Integrase-like_cat_sf"/>
</dbReference>
<organism evidence="7 8">
    <name type="scientific">Halorubrum ezzemoulense</name>
    <name type="common">Halorubrum chaoviator</name>
    <dbReference type="NCBI Taxonomy" id="337243"/>
    <lineage>
        <taxon>Archaea</taxon>
        <taxon>Methanobacteriati</taxon>
        <taxon>Methanobacteriota</taxon>
        <taxon>Stenosarchaea group</taxon>
        <taxon>Halobacteria</taxon>
        <taxon>Halobacteriales</taxon>
        <taxon>Haloferacaceae</taxon>
        <taxon>Halorubrum</taxon>
    </lineage>
</organism>
<dbReference type="InterPro" id="IPR004107">
    <property type="entry name" value="Integrase_SAM-like_N"/>
</dbReference>
<dbReference type="SUPFAM" id="SSF56349">
    <property type="entry name" value="DNA breaking-rejoining enzymes"/>
    <property type="match status" value="1"/>
</dbReference>
<evidence type="ECO:0000256" key="1">
    <source>
        <dbReference type="ARBA" id="ARBA00022908"/>
    </source>
</evidence>
<dbReference type="PANTHER" id="PTHR30349:SF41">
    <property type="entry name" value="INTEGRASE_RECOMBINASE PROTEIN MJ0367-RELATED"/>
    <property type="match status" value="1"/>
</dbReference>
<dbReference type="GO" id="GO:0015074">
    <property type="term" value="P:DNA integration"/>
    <property type="evidence" value="ECO:0007669"/>
    <property type="project" value="UniProtKB-KW"/>
</dbReference>
<evidence type="ECO:0000259" key="6">
    <source>
        <dbReference type="PROSITE" id="PS51900"/>
    </source>
</evidence>
<keyword evidence="3" id="KW-0233">DNA recombination</keyword>
<dbReference type="InterPro" id="IPR002104">
    <property type="entry name" value="Integrase_catalytic"/>
</dbReference>
<dbReference type="Pfam" id="PF00589">
    <property type="entry name" value="Phage_integrase"/>
    <property type="match status" value="1"/>
</dbReference>
<dbReference type="InterPro" id="IPR050090">
    <property type="entry name" value="Tyrosine_recombinase_XerCD"/>
</dbReference>
<dbReference type="Gene3D" id="1.10.443.10">
    <property type="entry name" value="Intergrase catalytic core"/>
    <property type="match status" value="1"/>
</dbReference>
<evidence type="ECO:0000313" key="7">
    <source>
        <dbReference type="EMBL" id="OYR73446.1"/>
    </source>
</evidence>
<dbReference type="PROSITE" id="PS51900">
    <property type="entry name" value="CB"/>
    <property type="match status" value="1"/>
</dbReference>
<dbReference type="PANTHER" id="PTHR30349">
    <property type="entry name" value="PHAGE INTEGRASE-RELATED"/>
    <property type="match status" value="1"/>
</dbReference>
<dbReference type="Gene3D" id="1.10.150.130">
    <property type="match status" value="1"/>
</dbReference>
<dbReference type="AlphaFoldDB" id="A0A256JY25"/>
<dbReference type="RefSeq" id="WP_094495190.1">
    <property type="nucleotide sequence ID" value="NZ_NHPD01000041.1"/>
</dbReference>
<dbReference type="InterPro" id="IPR011010">
    <property type="entry name" value="DNA_brk_join_enz"/>
</dbReference>
<evidence type="ECO:0000259" key="5">
    <source>
        <dbReference type="PROSITE" id="PS51898"/>
    </source>
</evidence>
<dbReference type="Pfam" id="PF02899">
    <property type="entry name" value="Phage_int_SAM_1"/>
    <property type="match status" value="1"/>
</dbReference>
<dbReference type="InterPro" id="IPR010998">
    <property type="entry name" value="Integrase_recombinase_N"/>
</dbReference>
<evidence type="ECO:0000256" key="3">
    <source>
        <dbReference type="ARBA" id="ARBA00023172"/>
    </source>
</evidence>
<sequence length="339" mass="39039">MYPDLEPIEPAEAVEMYLAEKRPEFADATLRSHRSRLGHFIQWCEEEGVTNINSLTGRDLHRYRLWRREDGNLALASEKTQMDTIRVFIRWAETVSAVQPDLAEKVVSPTLTGDDNVRDVMVDAEEAEQILDHLHTYEYASERHVCFRLMWRAALRRGAIVALDVQDYNRNEQSLEVQHRPDTGTPIKNKSRGERFIALSDETCEVLDAWLADRRPDVTDDEGREPLLATPQGRPHPTTIQTYLYSVTKPCFSTGECPHDREIEQCEAAVDRTKASKCPSSLSPHALRRGAITHWLSSDMPETVVSDRGNVSPEVLSKHYDRRSERKKMEQRRRFLDDI</sequence>
<dbReference type="GO" id="GO:0003677">
    <property type="term" value="F:DNA binding"/>
    <property type="evidence" value="ECO:0007669"/>
    <property type="project" value="UniProtKB-UniRule"/>
</dbReference>
<evidence type="ECO:0000256" key="2">
    <source>
        <dbReference type="ARBA" id="ARBA00023125"/>
    </source>
</evidence>
<name>A0A256JY25_HALEZ</name>
<evidence type="ECO:0000256" key="4">
    <source>
        <dbReference type="PROSITE-ProRule" id="PRU01248"/>
    </source>
</evidence>
<keyword evidence="1" id="KW-0229">DNA integration</keyword>
<gene>
    <name evidence="7" type="ORF">DJ76_10135</name>
</gene>
<keyword evidence="2 4" id="KW-0238">DNA-binding</keyword>
<dbReference type="PROSITE" id="PS51898">
    <property type="entry name" value="TYR_RECOMBINASE"/>
    <property type="match status" value="1"/>
</dbReference>
<dbReference type="GO" id="GO:0006310">
    <property type="term" value="P:DNA recombination"/>
    <property type="evidence" value="ECO:0007669"/>
    <property type="project" value="UniProtKB-KW"/>
</dbReference>
<reference evidence="7 8" key="1">
    <citation type="journal article" date="2014" name="Front. Microbiol.">
        <title>Population and genomic analysis of the genus Halorubrum.</title>
        <authorList>
            <person name="Fullmer M.S."/>
            <person name="Soucy S.M."/>
            <person name="Swithers K.S."/>
            <person name="Makkay A.M."/>
            <person name="Wheeler R."/>
            <person name="Ventosa A."/>
            <person name="Gogarten J.P."/>
            <person name="Papke R.T."/>
        </authorList>
    </citation>
    <scope>NUCLEOTIDE SEQUENCE [LARGE SCALE GENOMIC DNA]</scope>
    <source>
        <strain evidence="7 8">Ec15</strain>
    </source>
</reference>
<feature type="domain" description="Tyr recombinase" evidence="5">
    <location>
        <begin position="117"/>
        <end position="333"/>
    </location>
</feature>
<dbReference type="EMBL" id="NHPD01000041">
    <property type="protein sequence ID" value="OYR73446.1"/>
    <property type="molecule type" value="Genomic_DNA"/>
</dbReference>
<dbReference type="InterPro" id="IPR044068">
    <property type="entry name" value="CB"/>
</dbReference>
<protein>
    <submittedName>
        <fullName evidence="7">Integrase</fullName>
    </submittedName>
</protein>
<proteinExistence type="predicted"/>
<feature type="domain" description="Core-binding (CB)" evidence="6">
    <location>
        <begin position="8"/>
        <end position="93"/>
    </location>
</feature>
<evidence type="ECO:0000313" key="8">
    <source>
        <dbReference type="Proteomes" id="UP000216925"/>
    </source>
</evidence>
<dbReference type="CDD" id="cd00397">
    <property type="entry name" value="DNA_BRE_C"/>
    <property type="match status" value="1"/>
</dbReference>
<comment type="caution">
    <text evidence="7">The sequence shown here is derived from an EMBL/GenBank/DDBJ whole genome shotgun (WGS) entry which is preliminary data.</text>
</comment>
<accession>A0A256JY25</accession>